<evidence type="ECO:0000256" key="6">
    <source>
        <dbReference type="ARBA" id="ARBA00022801"/>
    </source>
</evidence>
<dbReference type="VEuPathDB" id="TriTrypDB:LdCL_080006400"/>
<dbReference type="Gene3D" id="1.10.150.20">
    <property type="entry name" value="5' to 3' exonuclease, C-terminal subdomain"/>
    <property type="match status" value="1"/>
</dbReference>
<evidence type="ECO:0000256" key="4">
    <source>
        <dbReference type="ARBA" id="ARBA00022759"/>
    </source>
</evidence>
<evidence type="ECO:0000256" key="2">
    <source>
        <dbReference type="ARBA" id="ARBA00010015"/>
    </source>
</evidence>
<name>A0A504XJS2_LEIDO</name>
<dbReference type="InterPro" id="IPR006166">
    <property type="entry name" value="ERCC4_domain"/>
</dbReference>
<feature type="region of interest" description="Disordered" evidence="10">
    <location>
        <begin position="505"/>
        <end position="630"/>
    </location>
</feature>
<comment type="subcellular location">
    <subcellularLocation>
        <location evidence="1">Nucleus</location>
    </subcellularLocation>
</comment>
<dbReference type="InterPro" id="IPR011335">
    <property type="entry name" value="Restrct_endonuc-II-like"/>
</dbReference>
<feature type="compositionally biased region" description="Basic residues" evidence="10">
    <location>
        <begin position="1338"/>
        <end position="1347"/>
    </location>
</feature>
<dbReference type="Gene3D" id="3.40.50.10130">
    <property type="match status" value="1"/>
</dbReference>
<dbReference type="Proteomes" id="UP000318447">
    <property type="component" value="Unassembled WGS sequence"/>
</dbReference>
<dbReference type="SUPFAM" id="SSF47781">
    <property type="entry name" value="RuvA domain 2-like"/>
    <property type="match status" value="1"/>
</dbReference>
<dbReference type="InterPro" id="IPR047520">
    <property type="entry name" value="XPF_nuclease"/>
</dbReference>
<dbReference type="GO" id="GO:0003697">
    <property type="term" value="F:single-stranded DNA binding"/>
    <property type="evidence" value="ECO:0007669"/>
    <property type="project" value="TreeGrafter"/>
</dbReference>
<dbReference type="FunFam" id="1.10.150.20:FF:000154">
    <property type="entry name" value="Putative DNA repair protein"/>
    <property type="match status" value="1"/>
</dbReference>
<keyword evidence="5" id="KW-0227">DNA damage</keyword>
<protein>
    <submittedName>
        <fullName evidence="12">ERCC4 domain family protein</fullName>
    </submittedName>
</protein>
<dbReference type="InterPro" id="IPR010994">
    <property type="entry name" value="RuvA_2-like"/>
</dbReference>
<feature type="compositionally biased region" description="Low complexity" evidence="10">
    <location>
        <begin position="169"/>
        <end position="183"/>
    </location>
</feature>
<dbReference type="GO" id="GO:0000110">
    <property type="term" value="C:nucleotide-excision repair factor 1 complex"/>
    <property type="evidence" value="ECO:0007669"/>
    <property type="project" value="TreeGrafter"/>
</dbReference>
<comment type="caution">
    <text evidence="12">The sequence shown here is derived from an EMBL/GenBank/DDBJ whole genome shotgun (WGS) entry which is preliminary data.</text>
</comment>
<dbReference type="GO" id="GO:0000724">
    <property type="term" value="P:double-strand break repair via homologous recombination"/>
    <property type="evidence" value="ECO:0007669"/>
    <property type="project" value="TreeGrafter"/>
</dbReference>
<dbReference type="VEuPathDB" id="TriTrypDB:LdCL_080006200"/>
<dbReference type="PANTHER" id="PTHR10150:SF0">
    <property type="entry name" value="DNA REPAIR ENDONUCLEASE XPF"/>
    <property type="match status" value="1"/>
</dbReference>
<evidence type="ECO:0000256" key="5">
    <source>
        <dbReference type="ARBA" id="ARBA00022763"/>
    </source>
</evidence>
<feature type="region of interest" description="Disordered" evidence="10">
    <location>
        <begin position="842"/>
        <end position="862"/>
    </location>
</feature>
<feature type="region of interest" description="Disordered" evidence="10">
    <location>
        <begin position="2227"/>
        <end position="2256"/>
    </location>
</feature>
<dbReference type="SMART" id="SM00891">
    <property type="entry name" value="ERCC4"/>
    <property type="match status" value="1"/>
</dbReference>
<feature type="region of interest" description="Disordered" evidence="10">
    <location>
        <begin position="291"/>
        <end position="314"/>
    </location>
</feature>
<dbReference type="VEuPathDB" id="TriTrypDB:LdBPK_080140.1"/>
<dbReference type="GO" id="GO:1901255">
    <property type="term" value="P:nucleotide-excision repair involved in interstrand cross-link repair"/>
    <property type="evidence" value="ECO:0007669"/>
    <property type="project" value="TreeGrafter"/>
</dbReference>
<accession>A0A504XJS2</accession>
<dbReference type="CDD" id="cd00065">
    <property type="entry name" value="FYVE_like_SF"/>
    <property type="match status" value="1"/>
</dbReference>
<dbReference type="VEuPathDB" id="TriTrypDB:LdBPK_080150.1"/>
<dbReference type="VEuPathDB" id="TriTrypDB:LDHU3_08.0180"/>
<feature type="region of interest" description="Disordered" evidence="10">
    <location>
        <begin position="2333"/>
        <end position="2397"/>
    </location>
</feature>
<feature type="region of interest" description="Disordered" evidence="10">
    <location>
        <begin position="249"/>
        <end position="274"/>
    </location>
</feature>
<dbReference type="VEuPathDB" id="TriTrypDB:LDHU3_08.0170"/>
<evidence type="ECO:0000259" key="11">
    <source>
        <dbReference type="SMART" id="SM00891"/>
    </source>
</evidence>
<keyword evidence="7" id="KW-0238">DNA-binding</keyword>
<reference evidence="13" key="1">
    <citation type="submission" date="2019-02" db="EMBL/GenBank/DDBJ databases">
        <title>FDA dAtabase for Regulatory Grade micrObial Sequences (FDA-ARGOS): Supporting development and validation of Infectious Disease Dx tests.</title>
        <authorList>
            <person name="Duncan R."/>
            <person name="Fisher C."/>
            <person name="Tallon L."/>
            <person name="Sadzewicz L."/>
            <person name="Sengamalay N."/>
            <person name="Ott S."/>
            <person name="Godinez A."/>
            <person name="Nagaraj S."/>
            <person name="Vavikolanu K."/>
            <person name="Nadendla S."/>
            <person name="Aluvathingal J."/>
            <person name="Sichtig H."/>
        </authorList>
    </citation>
    <scope>NUCLEOTIDE SEQUENCE [LARGE SCALE GENOMIC DNA]</scope>
    <source>
        <strain evidence="13">FDAARGOS_361</strain>
    </source>
</reference>
<dbReference type="GO" id="GO:0003684">
    <property type="term" value="F:damaged DNA binding"/>
    <property type="evidence" value="ECO:0007669"/>
    <property type="project" value="TreeGrafter"/>
</dbReference>
<dbReference type="InterPro" id="IPR013083">
    <property type="entry name" value="Znf_RING/FYVE/PHD"/>
</dbReference>
<dbReference type="VEuPathDB" id="TriTrypDB:LDHU3_08.0160"/>
<evidence type="ECO:0000256" key="8">
    <source>
        <dbReference type="ARBA" id="ARBA00023204"/>
    </source>
</evidence>
<sequence length="2890" mass="309638">MLSMFKNKKGFSVLFHGEVEARLSNRVTESSVLPRPSAQLCDTAARSKGSGVAQYQCQRCLKRFSALESDDETEAAYQCHRCQYPTCPQCRELAAGSPPWVCCVCSGFKSMMWLLERTRAGPMLVTRIVEYCDPRGQRLMRSMFRFTLQQYQSPTPRPSITLMGRASDGRAGSGPPSSSRPASQTPPACPTSRTGTSSRLSGERSSARLSQVPASFGNVRRPSPCTHPKRASLLRSVRRSHSDAALAFDAGAGAGTEDAAKENSPAAERGVRGSEALRRIEEAVGVVEYSPESKWRTPGDAGTEVENRDEPLSLLPDDGARFSLLEDRCTAVADIYSAGAPNVSSGGSTLRVVVVESEAPSPHARPSGHAAFQREALQPQLASTNGATTPTEGEGVVLPATAALAPEASWRRLTPPQELCRLCHSVSPNSSGSGRSASPAPRFPTFGQFLDEHVGIGAGDTHLPRESNVLVTVSPETENSDEDSGGVIELGGGRCDDRLATTHGKVNEGLHTPRGVQPQTPLSTGGGSSGFRGGRRTSGLSEFTPTRVLDMSSARVTLHHRSSSRRRTTRGSLQEIHAPHLYGNRSAKTSAAGNARRSGQMRDSRCMYDLPTQFGPHGKPASPVSGQLRRQNAPLATRTAGRALGSDGRQRLVRQHSRTVAPLQRTASRNNELQRMPSRNGALARTNSSVAHLTRTASSHGCDPSFARVNSCTAHALASTPAERVLLTGGVGGRGRLQRTDSAKLTGTGAGYGAAARTAPQRTAVLERAHFGYGTPAATSASSLYSSPLKRTLSSLSPLKRTASHLCLRNDGSAPFGRRPYVARLTRSATTNIGFVRTSSATAARGGAPSRHGPGTFTRTATGTNLFQCSRGRIYEGPRCRPVPTPLPSSAVVCGSGRSAPSIYYRAMDTSPLRRVPTAARTATPTMGRRRFPTSTALSRTGTGTRNFERQQSNVLREPANRSLGVVRRTVDPAPTLVGATRRKAVGSWLHRTPSATGAANAVAATPRTPRRYIIASVSTAATPAAVNGGGSHSVSRPVLSSVASSPKARSSHGSNASGGTAGYSSYTGSAHAAAEKAGAVETGMGRASGQQCRPLVGATTVKGNAPSHVATLNRRNVVADAAAVEAYECGDAEAILLGDVAGPHLNMARASSASARTLPRNAGQQAEREPPIIDACFFYLCTPVNPRVTQRVFHYLNIIPFGLHRPSEVFGVVGRHTNLGLVSGVTKDGQYRLVPYPPQQPQPLYLERVRHSPHFLYPHDYPATGTIDPSCLRRIRHESRSDRVQQATKNFFCRAAARQGWDVHRPSNPCSTSVVQSANALAVSGGLTSPQLGVSRPRSRTRRRGSHAVPLGAAPSFPELLTVIAPAAKGPYAAPRPPLEETPTPSSPLAAEFVPLSGHPDADDGPLPIMVAGTEESRELLCTLAELQLPPTLALHEPVPPLRVGTRVIARRLGCAEALHMGTVLAVSFDVTYTVRYDADGGIDKGVLHSDVHVLNAEDEGDAQGRQRPWHRRARERSAEPCTVRDQVIVEVAQPPQRAVVMAALGGGRYQVAVAAAPVPLIEVEACNVLSVAPVLAGAVFAPPHHLTLFRQLDTTGTGHISWKDMRHFILSWEGFGQPLSFRRLGEIQRDMCICKRSAGPKLLSKIPVQEEGHQLSFQDFEYVLLRAANLLYCLWAMSVEENVTPALADTFRTCSEFIGAVSAREMPDNPSVQLCILSIGFDVEGAIAQLLHQRMARNKPHRRVYCVVVPGRLLPGAMTRFASAIEHHLALRHAGETLTRQADASAAAASCLAPPIPVVAVEEGTGTKERCAVFQRGAVVVLTSHSLCADLLHRRLAVELVGMAVLALPHSLLGSGRQEDALAPQTAFCAELLLRSGSGAAGGQRPPPIVLVSDAPVLMRSLVQRHHLGAERFVQQMHVGDVQLFPRFRLDFVRHFEELSRSPRRSLAVDRVVAPVSASVLALDDLLAKIVLETLQELQRLEKQLHMQKSASGGDRAAWASDAGGSHPHTRSFAARCAAAAAEADEDTGALRFLPRARLTASTAKDHLDYSGYPRSNTAKGTSAASYIRHGWRAATQCDDKGILFSGISETAALSVDFSDLDGDLRAVVRCHESHWPYRLLTESLIDVRRLRRAARGTAYTFLLELESVLERRLPRRSVYGTGTTPPAALWTLSSHFHDVVTVATHRIGTVVYKRSAASVALSTPTKGEATRPASSAEDVVVVVDSSSDSEEKREGLQDVVSTSATAAPPGQVATSAAAQPTLLLLTLGPNAVVRYTERLTNSLEAYQQLQLRRFMRVYQSKYGVELTEFVEAQSAEVAAPQLATELFTSAEDVDDASSDAEGDVTTDEDNGTDGRRDLRAAASLRRRMSSQGGRATAVTRRDASPSYANGSSSSQRVMMDIGAGAFHQALLSQLPPLLTRSGERADVRCDSEPQPAPPASLATPLLMLERVREGVVTLCPGCRGASGDGSATVPSPFERMPRVLVFDASAMSATEMTMLLDGSHAALQLDVPSTAAPRMSGAPTNGPKGTDSVRTSLRVERVVLARQELALLRQLEMAQDELPAERLSTIKVQLITTSLAELDFKKAVQAEQQAFESLAHTKATLTGTLLVDQTSLRQTEEALESGMQVARSRLGPRKGTAVGRLAGTFLYAPALPPPALPRVVFDEREFRSSLPYHLYRRGMELIPLTLTTADYVLSPEYAVERKSAQDYFQSVMSGRIQRQLAALARKYAHPLCLIEFHRGIPFRLMQSGIYAKTAALMAAYPRVRFVWARSPAHAAGMLVLLKKSVAVANVDPADPLLTGTSIDPGSAADVGGVAVTAAERETAHYAARVLSKFPGITHQNAPRVMQLCGSLIGLATISKSSLVAVMGEEDAARLYNFLHSPFH</sequence>
<dbReference type="CDD" id="cd20078">
    <property type="entry name" value="XPF_nuclease_XPF_euk"/>
    <property type="match status" value="1"/>
</dbReference>
<gene>
    <name evidence="12" type="ORF">CGC21_0545</name>
</gene>
<keyword evidence="6" id="KW-0378">Hydrolase</keyword>
<keyword evidence="3" id="KW-0540">Nuclease</keyword>
<feature type="domain" description="ERCC4" evidence="11">
    <location>
        <begin position="2665"/>
        <end position="2745"/>
    </location>
</feature>
<evidence type="ECO:0000256" key="3">
    <source>
        <dbReference type="ARBA" id="ARBA00022722"/>
    </source>
</evidence>
<keyword evidence="8" id="KW-0234">DNA repair</keyword>
<feature type="compositionally biased region" description="Low complexity" evidence="10">
    <location>
        <begin position="1041"/>
        <end position="1060"/>
    </location>
</feature>
<feature type="compositionally biased region" description="Low complexity" evidence="10">
    <location>
        <begin position="191"/>
        <end position="200"/>
    </location>
</feature>
<evidence type="ECO:0000256" key="1">
    <source>
        <dbReference type="ARBA" id="ARBA00004123"/>
    </source>
</evidence>
<evidence type="ECO:0000313" key="13">
    <source>
        <dbReference type="Proteomes" id="UP000318447"/>
    </source>
</evidence>
<keyword evidence="4" id="KW-0255">Endonuclease</keyword>
<dbReference type="PANTHER" id="PTHR10150">
    <property type="entry name" value="DNA REPAIR ENDONUCLEASE XPF"/>
    <property type="match status" value="1"/>
</dbReference>
<dbReference type="InterPro" id="IPR011011">
    <property type="entry name" value="Znf_FYVE_PHD"/>
</dbReference>
<feature type="region of interest" description="Disordered" evidence="10">
    <location>
        <begin position="1373"/>
        <end position="1405"/>
    </location>
</feature>
<evidence type="ECO:0000313" key="12">
    <source>
        <dbReference type="EMBL" id="TPP49136.1"/>
    </source>
</evidence>
<feature type="compositionally biased region" description="Low complexity" evidence="10">
    <location>
        <begin position="2387"/>
        <end position="2397"/>
    </location>
</feature>
<dbReference type="Pfam" id="PF02732">
    <property type="entry name" value="ERCC4"/>
    <property type="match status" value="1"/>
</dbReference>
<dbReference type="GO" id="GO:0000014">
    <property type="term" value="F:single-stranded DNA endodeoxyribonuclease activity"/>
    <property type="evidence" value="ECO:0007669"/>
    <property type="project" value="TreeGrafter"/>
</dbReference>
<organism evidence="12 13">
    <name type="scientific">Leishmania donovani</name>
    <dbReference type="NCBI Taxonomy" id="5661"/>
    <lineage>
        <taxon>Eukaryota</taxon>
        <taxon>Discoba</taxon>
        <taxon>Euglenozoa</taxon>
        <taxon>Kinetoplastea</taxon>
        <taxon>Metakinetoplastina</taxon>
        <taxon>Trypanosomatida</taxon>
        <taxon>Trypanosomatidae</taxon>
        <taxon>Leishmaniinae</taxon>
        <taxon>Leishmania</taxon>
    </lineage>
</organism>
<dbReference type="SUPFAM" id="SSF57903">
    <property type="entry name" value="FYVE/PHD zinc finger"/>
    <property type="match status" value="1"/>
</dbReference>
<feature type="region of interest" description="Disordered" evidence="10">
    <location>
        <begin position="1024"/>
        <end position="1060"/>
    </location>
</feature>
<dbReference type="SUPFAM" id="SSF52980">
    <property type="entry name" value="Restriction endonuclease-like"/>
    <property type="match status" value="1"/>
</dbReference>
<feature type="compositionally biased region" description="Basic residues" evidence="10">
    <location>
        <begin position="557"/>
        <end position="569"/>
    </location>
</feature>
<dbReference type="FunFam" id="3.40.50.10130:FF:000002">
    <property type="entry name" value="DNA repair endonuclease XPF"/>
    <property type="match status" value="1"/>
</dbReference>
<comment type="similarity">
    <text evidence="2">Belongs to the XPF family.</text>
</comment>
<feature type="region of interest" description="Disordered" evidence="10">
    <location>
        <begin position="1329"/>
        <end position="1352"/>
    </location>
</feature>
<proteinExistence type="inferred from homology"/>
<dbReference type="EMBL" id="RHLC01000034">
    <property type="protein sequence ID" value="TPP49136.1"/>
    <property type="molecule type" value="Genomic_DNA"/>
</dbReference>
<evidence type="ECO:0000256" key="10">
    <source>
        <dbReference type="SAM" id="MobiDB-lite"/>
    </source>
</evidence>
<evidence type="ECO:0000256" key="7">
    <source>
        <dbReference type="ARBA" id="ARBA00023125"/>
    </source>
</evidence>
<dbReference type="GO" id="GO:0000712">
    <property type="term" value="P:resolution of meiotic recombination intermediates"/>
    <property type="evidence" value="ECO:0007669"/>
    <property type="project" value="TreeGrafter"/>
</dbReference>
<evidence type="ECO:0000256" key="9">
    <source>
        <dbReference type="ARBA" id="ARBA00023242"/>
    </source>
</evidence>
<feature type="region of interest" description="Disordered" evidence="10">
    <location>
        <begin position="150"/>
        <end position="228"/>
    </location>
</feature>
<keyword evidence="9" id="KW-0539">Nucleus</keyword>
<dbReference type="VEuPathDB" id="TriTrypDB:LdCL_080006300"/>
<feature type="compositionally biased region" description="Acidic residues" evidence="10">
    <location>
        <begin position="2334"/>
        <end position="2354"/>
    </location>
</feature>
<dbReference type="Gene3D" id="3.30.40.10">
    <property type="entry name" value="Zinc/RING finger domain, C3HC4 (zinc finger)"/>
    <property type="match status" value="1"/>
</dbReference>
<dbReference type="VEuPathDB" id="TriTrypDB:LdBPK_080130.1"/>